<dbReference type="Proteomes" id="UP000078340">
    <property type="component" value="Unassembled WGS sequence"/>
</dbReference>
<dbReference type="EMBL" id="LSBH01000001">
    <property type="protein sequence ID" value="OAQ87408.1"/>
    <property type="molecule type" value="Genomic_DNA"/>
</dbReference>
<gene>
    <name evidence="1" type="ORF">VFPBJ_01448</name>
    <name evidence="2" type="ORF">VFPFJ_01476</name>
</gene>
<dbReference type="GeneID" id="28883609"/>
<accession>A0A179HXV9</accession>
<proteinExistence type="predicted"/>
<evidence type="ECO:0000313" key="2">
    <source>
        <dbReference type="EMBL" id="OAQ95366.1"/>
    </source>
</evidence>
<evidence type="ECO:0000313" key="3">
    <source>
        <dbReference type="Proteomes" id="UP000078340"/>
    </source>
</evidence>
<dbReference type="KEGG" id="plj:28883609"/>
<protein>
    <recommendedName>
        <fullName evidence="4">Methyltransferase domain-containing protein</fullName>
    </recommendedName>
</protein>
<dbReference type="AlphaFoldDB" id="A0A179HXV9"/>
<dbReference type="EMBL" id="LSBI01000001">
    <property type="protein sequence ID" value="OAQ95366.1"/>
    <property type="molecule type" value="Genomic_DNA"/>
</dbReference>
<name>A0A179HXV9_PURLI</name>
<sequence length="122" mass="13976">MPFDAPLPAQMPMQVHASGRWYDAEWVAAHLAAQGFRDVRVRVVPGRYRVESAEAWLRTFGGMLPWVTGTWWPEELRAEHGDREVERLVRGFLEEKYGGGGEGWDVEWEVICMTGVVDKETE</sequence>
<evidence type="ECO:0008006" key="4">
    <source>
        <dbReference type="Google" id="ProtNLM"/>
    </source>
</evidence>
<organism evidence="2 3">
    <name type="scientific">Purpureocillium lilacinum</name>
    <name type="common">Paecilomyces lilacinus</name>
    <dbReference type="NCBI Taxonomy" id="33203"/>
    <lineage>
        <taxon>Eukaryota</taxon>
        <taxon>Fungi</taxon>
        <taxon>Dikarya</taxon>
        <taxon>Ascomycota</taxon>
        <taxon>Pezizomycotina</taxon>
        <taxon>Sordariomycetes</taxon>
        <taxon>Hypocreomycetidae</taxon>
        <taxon>Hypocreales</taxon>
        <taxon>Ophiocordycipitaceae</taxon>
        <taxon>Purpureocillium</taxon>
    </lineage>
</organism>
<dbReference type="Proteomes" id="UP000078240">
    <property type="component" value="Unassembled WGS sequence"/>
</dbReference>
<reference evidence="2 3" key="1">
    <citation type="submission" date="2016-02" db="EMBL/GenBank/DDBJ databases">
        <title>Biosynthesis of antibiotic leucinostatins and their inhibition on Phytophthora in bio-control Purpureocillium lilacinum.</title>
        <authorList>
            <person name="Wang G."/>
            <person name="Liu Z."/>
            <person name="Lin R."/>
            <person name="Li E."/>
            <person name="Mao Z."/>
            <person name="Ling J."/>
            <person name="Yin W."/>
            <person name="Xie B."/>
        </authorList>
    </citation>
    <scope>NUCLEOTIDE SEQUENCE [LARGE SCALE GENOMIC DNA]</scope>
    <source>
        <strain evidence="1">PLBJ-1</strain>
        <strain evidence="2">PLFJ-1</strain>
    </source>
</reference>
<comment type="caution">
    <text evidence="2">The sequence shown here is derived from an EMBL/GenBank/DDBJ whole genome shotgun (WGS) entry which is preliminary data.</text>
</comment>
<evidence type="ECO:0000313" key="1">
    <source>
        <dbReference type="EMBL" id="OAQ87408.1"/>
    </source>
</evidence>